<proteinExistence type="inferred from homology"/>
<dbReference type="GO" id="GO:0000166">
    <property type="term" value="F:nucleotide binding"/>
    <property type="evidence" value="ECO:0007669"/>
    <property type="project" value="InterPro"/>
</dbReference>
<dbReference type="Proteomes" id="UP000437709">
    <property type="component" value="Unassembled WGS sequence"/>
</dbReference>
<dbReference type="OrthoDB" id="256869at2"/>
<organism evidence="4 5">
    <name type="scientific">Georgenia subflava</name>
    <dbReference type="NCBI Taxonomy" id="1622177"/>
    <lineage>
        <taxon>Bacteria</taxon>
        <taxon>Bacillati</taxon>
        <taxon>Actinomycetota</taxon>
        <taxon>Actinomycetes</taxon>
        <taxon>Micrococcales</taxon>
        <taxon>Bogoriellaceae</taxon>
        <taxon>Georgenia</taxon>
    </lineage>
</organism>
<gene>
    <name evidence="4" type="ORF">GB881_05255</name>
</gene>
<reference evidence="4 5" key="1">
    <citation type="submission" date="2019-10" db="EMBL/GenBank/DDBJ databases">
        <title>Georgenia wutianyii sp. nov. and Georgenia yuyongxinii sp. nov. isolated from plateau pika (Ochotona curzoniae) in the Qinghai-Tibet plateau of China.</title>
        <authorList>
            <person name="Tian Z."/>
        </authorList>
    </citation>
    <scope>NUCLEOTIDE SEQUENCE [LARGE SCALE GENOMIC DNA]</scope>
    <source>
        <strain evidence="4 5">JCM 19765</strain>
    </source>
</reference>
<dbReference type="InterPro" id="IPR051317">
    <property type="entry name" value="Gfo/Idh/MocA_oxidoreduct"/>
</dbReference>
<evidence type="ECO:0000313" key="5">
    <source>
        <dbReference type="Proteomes" id="UP000437709"/>
    </source>
</evidence>
<dbReference type="PANTHER" id="PTHR43708:SF5">
    <property type="entry name" value="CONSERVED EXPRESSED OXIDOREDUCTASE (EUROFUNG)-RELATED"/>
    <property type="match status" value="1"/>
</dbReference>
<protein>
    <recommendedName>
        <fullName evidence="3">Gfo/Idh/MocA-like oxidoreductase N-terminal domain-containing protein</fullName>
    </recommendedName>
</protein>
<dbReference type="SUPFAM" id="SSF51735">
    <property type="entry name" value="NAD(P)-binding Rossmann-fold domains"/>
    <property type="match status" value="1"/>
</dbReference>
<keyword evidence="2" id="KW-0560">Oxidoreductase</keyword>
<dbReference type="InterPro" id="IPR000683">
    <property type="entry name" value="Gfo/Idh/MocA-like_OxRdtase_N"/>
</dbReference>
<name>A0A6N7EIN5_9MICO</name>
<evidence type="ECO:0000313" key="4">
    <source>
        <dbReference type="EMBL" id="MPV36465.1"/>
    </source>
</evidence>
<dbReference type="EMBL" id="WHPC01000012">
    <property type="protein sequence ID" value="MPV36465.1"/>
    <property type="molecule type" value="Genomic_DNA"/>
</dbReference>
<dbReference type="Pfam" id="PF01408">
    <property type="entry name" value="GFO_IDH_MocA"/>
    <property type="match status" value="1"/>
</dbReference>
<sequence>MTCNRLHSRVVPVPARRSKRTRVRRIGFIGTENSHTDHFIRFLNAEERHPGFRAAALVGGRHERNETLAATGGIDVVVEAPEDLLGLVDAAIISSRDGATHRAQAEPLLAAGVPVLVDKPLATTVLDAEAIIAAADVGGAPLVSCSALRFVPEMAELTARDDDRGELRHLGVVGPADPDSEYSGLFFYGIHHVETALEILGNPVVMPGQLQPVVTRTGDTTVASTRIAGVDVTLTFITPGEATRVPFHATASFTNAVLARELTLGPDYNAPALARFVGAVESGRTPAGPEHLLSPVAVLAAIADSLEEDQS</sequence>
<comment type="similarity">
    <text evidence="1">Belongs to the Gfo/Idh/MocA family.</text>
</comment>
<dbReference type="PANTHER" id="PTHR43708">
    <property type="entry name" value="CONSERVED EXPRESSED OXIDOREDUCTASE (EUROFUNG)"/>
    <property type="match status" value="1"/>
</dbReference>
<evidence type="ECO:0000259" key="3">
    <source>
        <dbReference type="Pfam" id="PF01408"/>
    </source>
</evidence>
<comment type="caution">
    <text evidence="4">The sequence shown here is derived from an EMBL/GenBank/DDBJ whole genome shotgun (WGS) entry which is preliminary data.</text>
</comment>
<dbReference type="GO" id="GO:0016491">
    <property type="term" value="F:oxidoreductase activity"/>
    <property type="evidence" value="ECO:0007669"/>
    <property type="project" value="UniProtKB-KW"/>
</dbReference>
<dbReference type="AlphaFoldDB" id="A0A6N7EIN5"/>
<evidence type="ECO:0000256" key="2">
    <source>
        <dbReference type="ARBA" id="ARBA00023002"/>
    </source>
</evidence>
<accession>A0A6N7EIN5</accession>
<evidence type="ECO:0000256" key="1">
    <source>
        <dbReference type="ARBA" id="ARBA00010928"/>
    </source>
</evidence>
<dbReference type="InterPro" id="IPR036291">
    <property type="entry name" value="NAD(P)-bd_dom_sf"/>
</dbReference>
<dbReference type="Gene3D" id="3.40.50.720">
    <property type="entry name" value="NAD(P)-binding Rossmann-like Domain"/>
    <property type="match status" value="1"/>
</dbReference>
<keyword evidence="5" id="KW-1185">Reference proteome</keyword>
<feature type="domain" description="Gfo/Idh/MocA-like oxidoreductase N-terminal" evidence="3">
    <location>
        <begin position="25"/>
        <end position="136"/>
    </location>
</feature>